<dbReference type="RefSeq" id="WP_068351644.1">
    <property type="nucleotide sequence ID" value="NZ_CP016033.1"/>
</dbReference>
<gene>
    <name evidence="4" type="ORF">A9D12_10560</name>
</gene>
<dbReference type="PANTHER" id="PTHR35089">
    <property type="entry name" value="CHAPERONE PROTEIN SKP"/>
    <property type="match status" value="1"/>
</dbReference>
<dbReference type="KEGG" id="pns:A9D12_10560"/>
<dbReference type="Gene3D" id="3.30.910.20">
    <property type="entry name" value="Skp domain"/>
    <property type="match status" value="1"/>
</dbReference>
<dbReference type="GO" id="GO:0050821">
    <property type="term" value="P:protein stabilization"/>
    <property type="evidence" value="ECO:0007669"/>
    <property type="project" value="TreeGrafter"/>
</dbReference>
<name>A0A192D4A1_9SPHN</name>
<accession>A0A192D4A1</accession>
<dbReference type="GO" id="GO:0005829">
    <property type="term" value="C:cytosol"/>
    <property type="evidence" value="ECO:0007669"/>
    <property type="project" value="TreeGrafter"/>
</dbReference>
<dbReference type="Pfam" id="PF03938">
    <property type="entry name" value="OmpH"/>
    <property type="match status" value="1"/>
</dbReference>
<dbReference type="Proteomes" id="UP000078263">
    <property type="component" value="Chromosome"/>
</dbReference>
<dbReference type="SUPFAM" id="SSF111384">
    <property type="entry name" value="OmpH-like"/>
    <property type="match status" value="1"/>
</dbReference>
<evidence type="ECO:0008006" key="6">
    <source>
        <dbReference type="Google" id="ProtNLM"/>
    </source>
</evidence>
<dbReference type="STRING" id="1112.A9D12_10560"/>
<feature type="signal peptide" evidence="3">
    <location>
        <begin position="1"/>
        <end position="25"/>
    </location>
</feature>
<organism evidence="4 5">
    <name type="scientific">Erythrobacter neustonensis</name>
    <dbReference type="NCBI Taxonomy" id="1112"/>
    <lineage>
        <taxon>Bacteria</taxon>
        <taxon>Pseudomonadati</taxon>
        <taxon>Pseudomonadota</taxon>
        <taxon>Alphaproteobacteria</taxon>
        <taxon>Sphingomonadales</taxon>
        <taxon>Erythrobacteraceae</taxon>
        <taxon>Erythrobacter/Porphyrobacter group</taxon>
        <taxon>Erythrobacter</taxon>
    </lineage>
</organism>
<evidence type="ECO:0000256" key="1">
    <source>
        <dbReference type="ARBA" id="ARBA00009091"/>
    </source>
</evidence>
<evidence type="ECO:0000256" key="3">
    <source>
        <dbReference type="SAM" id="SignalP"/>
    </source>
</evidence>
<keyword evidence="2 3" id="KW-0732">Signal</keyword>
<evidence type="ECO:0000256" key="2">
    <source>
        <dbReference type="ARBA" id="ARBA00022729"/>
    </source>
</evidence>
<dbReference type="AlphaFoldDB" id="A0A192D4A1"/>
<evidence type="ECO:0000313" key="4">
    <source>
        <dbReference type="EMBL" id="ANK13308.1"/>
    </source>
</evidence>
<proteinExistence type="inferred from homology"/>
<comment type="similarity">
    <text evidence="1">Belongs to the Skp family.</text>
</comment>
<feature type="chain" id="PRO_5008251737" description="Outer membrane chaperone Skp" evidence="3">
    <location>
        <begin position="26"/>
        <end position="229"/>
    </location>
</feature>
<dbReference type="GO" id="GO:0051082">
    <property type="term" value="F:unfolded protein binding"/>
    <property type="evidence" value="ECO:0007669"/>
    <property type="project" value="InterPro"/>
</dbReference>
<evidence type="ECO:0000313" key="5">
    <source>
        <dbReference type="Proteomes" id="UP000078263"/>
    </source>
</evidence>
<dbReference type="PANTHER" id="PTHR35089:SF1">
    <property type="entry name" value="CHAPERONE PROTEIN SKP"/>
    <property type="match status" value="1"/>
</dbReference>
<dbReference type="OrthoDB" id="7427936at2"/>
<dbReference type="InterPro" id="IPR024930">
    <property type="entry name" value="Skp_dom_sf"/>
</dbReference>
<dbReference type="InterPro" id="IPR005632">
    <property type="entry name" value="Chaperone_Skp"/>
</dbReference>
<sequence>MTRLAKLIAPAGLILAVAAALPAQAQVTGKLATVDVSRTIIGTTAFQTAYEQVNTTYAAQAELRRTKAQERQTMLAKFDKNGDKQIDETEQAAMQKSADFAKLQTVDQEIQGINNQIDGARVFAVEQIIAQYSAALQEVTTKEQIKLVLDPSALLFAPPEADITTKVTAALNLKVPAVGVVPPAGWQPSRDSVQVYQEIAQRLQLAAQIQAAQAAQGQQQAAPAAPAGR</sequence>
<reference evidence="4 5" key="1">
    <citation type="submission" date="2016-05" db="EMBL/GenBank/DDBJ databases">
        <title>Compelete Genome Sequence of Bacteriochlorophyll-Synthesizing Bacterium Porphyrobacter neustonensis DSM 9434.</title>
        <authorList>
            <person name="Shi X.-L."/>
            <person name="Wu Y.-H."/>
            <person name="Cheng H."/>
            <person name="Xu L."/>
            <person name="Zhang X.-Q."/>
            <person name="Wang C.-S."/>
            <person name="Xu X.-W."/>
        </authorList>
    </citation>
    <scope>NUCLEOTIDE SEQUENCE [LARGE SCALE GENOMIC DNA]</scope>
    <source>
        <strain evidence="4 5">DSM 9434</strain>
    </source>
</reference>
<protein>
    <recommendedName>
        <fullName evidence="6">Outer membrane chaperone Skp</fullName>
    </recommendedName>
</protein>
<dbReference type="EMBL" id="CP016033">
    <property type="protein sequence ID" value="ANK13308.1"/>
    <property type="molecule type" value="Genomic_DNA"/>
</dbReference>
<dbReference type="SMART" id="SM00935">
    <property type="entry name" value="OmpH"/>
    <property type="match status" value="1"/>
</dbReference>
<keyword evidence="5" id="KW-1185">Reference proteome</keyword>